<proteinExistence type="predicted"/>
<accession>A0A7I4YQA7</accession>
<name>A0A7I4YQA7_HAECO</name>
<dbReference type="AlphaFoldDB" id="A0A7I4YQA7"/>
<evidence type="ECO:0000313" key="2">
    <source>
        <dbReference type="WBParaSite" id="HCON_00129280-00001"/>
    </source>
</evidence>
<protein>
    <submittedName>
        <fullName evidence="2">DNA_ligase_A_N domain-containing protein</fullName>
    </submittedName>
</protein>
<evidence type="ECO:0000313" key="1">
    <source>
        <dbReference type="Proteomes" id="UP000025227"/>
    </source>
</evidence>
<keyword evidence="1" id="KW-1185">Reference proteome</keyword>
<dbReference type="WBParaSite" id="HCON_00129280-00001">
    <property type="protein sequence ID" value="HCON_00129280-00001"/>
    <property type="gene ID" value="HCON_00129280"/>
</dbReference>
<dbReference type="OrthoDB" id="10511978at2759"/>
<reference evidence="2" key="1">
    <citation type="submission" date="2020-12" db="UniProtKB">
        <authorList>
            <consortium name="WormBaseParasite"/>
        </authorList>
    </citation>
    <scope>IDENTIFICATION</scope>
    <source>
        <strain evidence="2">MHco3</strain>
    </source>
</reference>
<sequence>FSLRRRRRAVGSLDFRFFSVLFAKTTCQTALVATNPSTSLNELHPSERIGIGRVYDVRTKHARKPLLREVIQSVTESHTATAATAPYLVLEDMVTVELNRTLSIMDKLARFKPDILADRLKVPNRHTVLYTFPSSKK</sequence>
<dbReference type="Proteomes" id="UP000025227">
    <property type="component" value="Unplaced"/>
</dbReference>
<organism evidence="1 2">
    <name type="scientific">Haemonchus contortus</name>
    <name type="common">Barber pole worm</name>
    <dbReference type="NCBI Taxonomy" id="6289"/>
    <lineage>
        <taxon>Eukaryota</taxon>
        <taxon>Metazoa</taxon>
        <taxon>Ecdysozoa</taxon>
        <taxon>Nematoda</taxon>
        <taxon>Chromadorea</taxon>
        <taxon>Rhabditida</taxon>
        <taxon>Rhabditina</taxon>
        <taxon>Rhabditomorpha</taxon>
        <taxon>Strongyloidea</taxon>
        <taxon>Trichostrongylidae</taxon>
        <taxon>Haemonchus</taxon>
    </lineage>
</organism>